<feature type="compositionally biased region" description="Polar residues" evidence="1">
    <location>
        <begin position="1"/>
        <end position="10"/>
    </location>
</feature>
<feature type="region of interest" description="Disordered" evidence="1">
    <location>
        <begin position="1"/>
        <end position="20"/>
    </location>
</feature>
<reference evidence="2" key="1">
    <citation type="submission" date="2023-01" db="EMBL/GenBank/DDBJ databases">
        <authorList>
            <person name="Van Ghelder C."/>
            <person name="Rancurel C."/>
        </authorList>
    </citation>
    <scope>NUCLEOTIDE SEQUENCE</scope>
    <source>
        <strain evidence="2">CNCM I-4278</strain>
    </source>
</reference>
<accession>A0A9W4UII3</accession>
<evidence type="ECO:0000313" key="2">
    <source>
        <dbReference type="EMBL" id="CAI6334918.1"/>
    </source>
</evidence>
<dbReference type="Proteomes" id="UP001152607">
    <property type="component" value="Unassembled WGS sequence"/>
</dbReference>
<gene>
    <name evidence="2" type="ORF">PDIGIT_LOCUS7991</name>
</gene>
<keyword evidence="3" id="KW-1185">Reference proteome</keyword>
<name>A0A9W4UII3_9PLEO</name>
<evidence type="ECO:0000313" key="3">
    <source>
        <dbReference type="Proteomes" id="UP001152607"/>
    </source>
</evidence>
<dbReference type="OrthoDB" id="3791276at2759"/>
<dbReference type="AlphaFoldDB" id="A0A9W4UII3"/>
<sequence length="152" mass="16868">MSNTKSTRPTTIPKVPDDKEKSVERFIDPVRSRILNELRVNFQGHSKEFLLKTAKNFAFLSRQYAGSNLQSTSVSVPLVDTYADGDIIGHRMALVIHEKPGKMRVLLQHSSPADHMSCLLAAMAQSAEKVVAQILEGEKGRVVFGMLDTKIC</sequence>
<dbReference type="EMBL" id="CAOQHR010000005">
    <property type="protein sequence ID" value="CAI6334918.1"/>
    <property type="molecule type" value="Genomic_DNA"/>
</dbReference>
<comment type="caution">
    <text evidence="2">The sequence shown here is derived from an EMBL/GenBank/DDBJ whole genome shotgun (WGS) entry which is preliminary data.</text>
</comment>
<organism evidence="2 3">
    <name type="scientific">Periconia digitata</name>
    <dbReference type="NCBI Taxonomy" id="1303443"/>
    <lineage>
        <taxon>Eukaryota</taxon>
        <taxon>Fungi</taxon>
        <taxon>Dikarya</taxon>
        <taxon>Ascomycota</taxon>
        <taxon>Pezizomycotina</taxon>
        <taxon>Dothideomycetes</taxon>
        <taxon>Pleosporomycetidae</taxon>
        <taxon>Pleosporales</taxon>
        <taxon>Massarineae</taxon>
        <taxon>Periconiaceae</taxon>
        <taxon>Periconia</taxon>
    </lineage>
</organism>
<protein>
    <submittedName>
        <fullName evidence="2">Uncharacterized protein</fullName>
    </submittedName>
</protein>
<proteinExistence type="predicted"/>
<evidence type="ECO:0000256" key="1">
    <source>
        <dbReference type="SAM" id="MobiDB-lite"/>
    </source>
</evidence>